<protein>
    <recommendedName>
        <fullName evidence="12">Mannosyltransferase</fullName>
        <ecNumber evidence="12">2.4.1.-</ecNumber>
    </recommendedName>
</protein>
<dbReference type="Pfam" id="PF03901">
    <property type="entry name" value="Glyco_transf_22"/>
    <property type="match status" value="1"/>
</dbReference>
<feature type="transmembrane region" description="Helical" evidence="12">
    <location>
        <begin position="404"/>
        <end position="429"/>
    </location>
</feature>
<accession>A0AAD5SCX4</accession>
<evidence type="ECO:0000256" key="12">
    <source>
        <dbReference type="RuleBase" id="RU363075"/>
    </source>
</evidence>
<gene>
    <name evidence="14" type="primary">ALG12</name>
    <name evidence="14" type="ORF">HK097_006838</name>
</gene>
<feature type="transmembrane region" description="Helical" evidence="12">
    <location>
        <begin position="343"/>
        <end position="358"/>
    </location>
</feature>
<feature type="transmembrane region" description="Helical" evidence="12">
    <location>
        <begin position="103"/>
        <end position="125"/>
    </location>
</feature>
<evidence type="ECO:0000256" key="6">
    <source>
        <dbReference type="ARBA" id="ARBA00022692"/>
    </source>
</evidence>
<dbReference type="GO" id="GO:0006487">
    <property type="term" value="P:protein N-linked glycosylation"/>
    <property type="evidence" value="ECO:0007669"/>
    <property type="project" value="TreeGrafter"/>
</dbReference>
<keyword evidence="15" id="KW-1185">Reference proteome</keyword>
<dbReference type="AlphaFoldDB" id="A0AAD5SCX4"/>
<keyword evidence="5" id="KW-0808">Transferase</keyword>
<comment type="caution">
    <text evidence="14">The sequence shown here is derived from an EMBL/GenBank/DDBJ whole genome shotgun (WGS) entry which is preliminary data.</text>
</comment>
<evidence type="ECO:0000256" key="7">
    <source>
        <dbReference type="ARBA" id="ARBA00022824"/>
    </source>
</evidence>
<dbReference type="InterPro" id="IPR005599">
    <property type="entry name" value="GPI_mannosylTrfase"/>
</dbReference>
<feature type="transmembrane region" description="Helical" evidence="12">
    <location>
        <begin position="259"/>
        <end position="282"/>
    </location>
</feature>
<evidence type="ECO:0000256" key="13">
    <source>
        <dbReference type="SAM" id="MobiDB-lite"/>
    </source>
</evidence>
<feature type="region of interest" description="Disordered" evidence="13">
    <location>
        <begin position="1"/>
        <end position="35"/>
    </location>
</feature>
<sequence>MSSEVRHRRTEDEDPLLVSPKVSSPKREDQSNPTTAFPLTRTPLLVWDVITASLILLYLGLAPYTKVEESFNLQAAHDLLVHGVRNVSKFDHLEFPGVVPRTFIGPILVWLTALPIKHLVLPFIIPRATLFVYQYIVRGLLGLFIAASLSIPRRSISKVFGKAVATWFSIFTITQFHLLFWASRTLPNIFALIFVNLAFASWIRLSAQTSSKTSNQTLSTILISLLSFSTSVFRAELAPLSFFILLTELHHRTISLRRLLAIGTVSTLLSITLSILIDSYFWQTPYFYPELRVLLFNTVQNGSVAYGVSPWHTYFTRFVPQICGTAFLPALGAMYLDRRIHRFLVPILLFITAYSFLGHKEWRFVVYVVPMVNFAAAVSMEWMMKRWVDGKQANVRFRWLRVRFGLVCLGGIILIGLVGTAFSLLASVYNYPGGEALAAVHISQGVGRGGVLVGGAAIGMTEPKPYVHMDACVAMTGASRFGEIGREFGWRYSKNETHSEVADYAMAEYSHLLTCDPTKFVDSKQWRYVDSVSGYHRIRKPVGGIKGWAARVLDSCRKGKFGISLREGVIGVEMPVWIQLAPKAWILKRNMVPIDN</sequence>
<dbReference type="PANTHER" id="PTHR22760">
    <property type="entry name" value="GLYCOSYLTRANSFERASE"/>
    <property type="match status" value="1"/>
</dbReference>
<comment type="subcellular location">
    <subcellularLocation>
        <location evidence="1 12">Endoplasmic reticulum membrane</location>
        <topology evidence="1 12">Multi-pass membrane protein</topology>
    </subcellularLocation>
</comment>
<keyword evidence="7 12" id="KW-0256">Endoplasmic reticulum</keyword>
<reference evidence="14" key="1">
    <citation type="submission" date="2020-05" db="EMBL/GenBank/DDBJ databases">
        <title>Phylogenomic resolution of chytrid fungi.</title>
        <authorList>
            <person name="Stajich J.E."/>
            <person name="Amses K."/>
            <person name="Simmons R."/>
            <person name="Seto K."/>
            <person name="Myers J."/>
            <person name="Bonds A."/>
            <person name="Quandt C.A."/>
            <person name="Barry K."/>
            <person name="Liu P."/>
            <person name="Grigoriev I."/>
            <person name="Longcore J.E."/>
            <person name="James T.Y."/>
        </authorList>
    </citation>
    <scope>NUCLEOTIDE SEQUENCE</scope>
    <source>
        <strain evidence="14">JEL0318</strain>
    </source>
</reference>
<dbReference type="Proteomes" id="UP001212841">
    <property type="component" value="Unassembled WGS sequence"/>
</dbReference>
<comment type="pathway">
    <text evidence="2">Protein modification; protein glycosylation.</text>
</comment>
<dbReference type="EMBL" id="JADGJD010000322">
    <property type="protein sequence ID" value="KAJ3052141.1"/>
    <property type="molecule type" value="Genomic_DNA"/>
</dbReference>
<organism evidence="14 15">
    <name type="scientific">Rhizophlyctis rosea</name>
    <dbReference type="NCBI Taxonomy" id="64517"/>
    <lineage>
        <taxon>Eukaryota</taxon>
        <taxon>Fungi</taxon>
        <taxon>Fungi incertae sedis</taxon>
        <taxon>Chytridiomycota</taxon>
        <taxon>Chytridiomycota incertae sedis</taxon>
        <taxon>Chytridiomycetes</taxon>
        <taxon>Rhizophlyctidales</taxon>
        <taxon>Rhizophlyctidaceae</taxon>
        <taxon>Rhizophlyctis</taxon>
    </lineage>
</organism>
<comment type="function">
    <text evidence="10">Mannosyltransferase that operates in the biosynthetic pathway of dolichol-linked oligosaccharides, the glycan precursors employed in protein asparagine (N)-glycosylation. The assembly of dolichol-linked oligosaccharides begins on the cytosolic side of the endoplasmic reticulum membrane and finishes in its lumen. The sequential addition of sugars to dolichol pyrophosphate produces dolichol-linked oligosaccharides containing fourteen sugars, including two GlcNAcs, nine mannoses and three glucoses. Once assembled, the oligosaccharide is transferred from the lipid to nascent proteins by oligosaccharyltransferases. In the lumen of the endoplasmic reticulum, adds the eighth mannose residue in an alpha-1,6 linkage onto Man(7)GlcNAc(2)-PP-dolichol to produce Man(8)GlcNAc(2)-PP-dolichol.</text>
</comment>
<keyword evidence="9 12" id="KW-0472">Membrane</keyword>
<evidence type="ECO:0000256" key="11">
    <source>
        <dbReference type="ARBA" id="ARBA00048899"/>
    </source>
</evidence>
<evidence type="ECO:0000256" key="5">
    <source>
        <dbReference type="ARBA" id="ARBA00022679"/>
    </source>
</evidence>
<feature type="transmembrane region" description="Helical" evidence="12">
    <location>
        <begin position="132"/>
        <end position="151"/>
    </location>
</feature>
<evidence type="ECO:0000256" key="2">
    <source>
        <dbReference type="ARBA" id="ARBA00004922"/>
    </source>
</evidence>
<dbReference type="GO" id="GO:0052917">
    <property type="term" value="F:dol-P-Man:Man(7)GlcNAc(2)-PP-Dol alpha-1,6-mannosyltransferase activity"/>
    <property type="evidence" value="ECO:0007669"/>
    <property type="project" value="UniProtKB-EC"/>
</dbReference>
<feature type="transmembrane region" description="Helical" evidence="12">
    <location>
        <begin position="318"/>
        <end position="336"/>
    </location>
</feature>
<feature type="transmembrane region" description="Helical" evidence="12">
    <location>
        <begin position="189"/>
        <end position="207"/>
    </location>
</feature>
<dbReference type="EC" id="2.4.1.-" evidence="12"/>
<evidence type="ECO:0000313" key="14">
    <source>
        <dbReference type="EMBL" id="KAJ3052141.1"/>
    </source>
</evidence>
<evidence type="ECO:0000256" key="9">
    <source>
        <dbReference type="ARBA" id="ARBA00023136"/>
    </source>
</evidence>
<evidence type="ECO:0000256" key="4">
    <source>
        <dbReference type="ARBA" id="ARBA00022676"/>
    </source>
</evidence>
<evidence type="ECO:0000256" key="1">
    <source>
        <dbReference type="ARBA" id="ARBA00004477"/>
    </source>
</evidence>
<feature type="transmembrane region" description="Helical" evidence="12">
    <location>
        <begin position="364"/>
        <end position="383"/>
    </location>
</feature>
<evidence type="ECO:0000256" key="8">
    <source>
        <dbReference type="ARBA" id="ARBA00022989"/>
    </source>
</evidence>
<dbReference type="PANTHER" id="PTHR22760:SF1">
    <property type="entry name" value="DOL-P-MAN:MAN(7)GLCNAC(2)-PP-DOL ALPHA-1,6-MANNOSYLTRANSFERASE"/>
    <property type="match status" value="1"/>
</dbReference>
<evidence type="ECO:0000256" key="3">
    <source>
        <dbReference type="ARBA" id="ARBA00007063"/>
    </source>
</evidence>
<keyword evidence="4 12" id="KW-0328">Glycosyltransferase</keyword>
<evidence type="ECO:0000313" key="15">
    <source>
        <dbReference type="Proteomes" id="UP001212841"/>
    </source>
</evidence>
<feature type="transmembrane region" description="Helical" evidence="12">
    <location>
        <begin position="163"/>
        <end position="182"/>
    </location>
</feature>
<comment type="similarity">
    <text evidence="3 12">Belongs to the glycosyltransferase 22 family.</text>
</comment>
<dbReference type="GO" id="GO:0005789">
    <property type="term" value="C:endoplasmic reticulum membrane"/>
    <property type="evidence" value="ECO:0007669"/>
    <property type="project" value="UniProtKB-SubCell"/>
</dbReference>
<keyword evidence="8 12" id="KW-1133">Transmembrane helix</keyword>
<evidence type="ECO:0000256" key="10">
    <source>
        <dbReference type="ARBA" id="ARBA00044721"/>
    </source>
</evidence>
<proteinExistence type="inferred from homology"/>
<comment type="catalytic activity">
    <reaction evidence="11">
        <text>an alpha-D-Man-(1-&gt;2)-alpha-D-Man-(1-&gt;2)-alpha-D-Man-(1-&gt;3)-[alpha-D-Man-(1-&gt;2)-alpha-D-Man-(1-&gt;3)-alpha-D-Man-(1-&gt;6)]-beta-D-Man-(1-&gt;4)-beta-D-GlcNAc-(1-&gt;4)-alpha-D-GlcNAc-diphospho-di-trans,poly-cis-dolichol + a di-trans,poly-cis-dolichyl beta-D-mannosyl phosphate = an alpha-D-Man-(1-&gt;2)-alpha-D-Man-(1-&gt;2)-alpha-D-Man-(1-&gt;3)-[alpha-D-Man-(1-&gt;2)-alpha-D-Man-(1-&gt;3)-[alpha-D-Man-(1-&gt;6)]-alpha-D-Man-(1-&gt;6)]-beta-D-Man-(1-&gt;4)-beta-D-GlcNAc-(1-&gt;4)-alpha-D-GlcNAc-diphospho-di-trans,poly-cis-dolichol + a di-trans,poly-cis-dolichyl phosphate + H(+)</text>
        <dbReference type="Rhea" id="RHEA:29535"/>
        <dbReference type="Rhea" id="RHEA-COMP:19498"/>
        <dbReference type="Rhea" id="RHEA-COMP:19501"/>
        <dbReference type="Rhea" id="RHEA-COMP:19518"/>
        <dbReference type="Rhea" id="RHEA-COMP:19519"/>
        <dbReference type="ChEBI" id="CHEBI:15378"/>
        <dbReference type="ChEBI" id="CHEBI:57683"/>
        <dbReference type="ChEBI" id="CHEBI:58211"/>
        <dbReference type="ChEBI" id="CHEBI:132517"/>
        <dbReference type="ChEBI" id="CHEBI:132519"/>
        <dbReference type="EC" id="2.4.1.260"/>
    </reaction>
    <physiologicalReaction direction="left-to-right" evidence="11">
        <dbReference type="Rhea" id="RHEA:29536"/>
    </physiologicalReaction>
</comment>
<keyword evidence="6 12" id="KW-0812">Transmembrane</keyword>
<name>A0AAD5SCX4_9FUNG</name>